<evidence type="ECO:0000259" key="10">
    <source>
        <dbReference type="Pfam" id="PF25849"/>
    </source>
</evidence>
<dbReference type="Proteomes" id="UP001296943">
    <property type="component" value="Unassembled WGS sequence"/>
</dbReference>
<feature type="domain" description="Pectate disaccharide-lyase-like N-terminal" evidence="10">
    <location>
        <begin position="600"/>
        <end position="781"/>
    </location>
</feature>
<dbReference type="InterPro" id="IPR012334">
    <property type="entry name" value="Pectin_lyas_fold"/>
</dbReference>
<keyword evidence="3" id="KW-0964">Secreted</keyword>
<keyword evidence="6" id="KW-0106">Calcium</keyword>
<evidence type="ECO:0000256" key="1">
    <source>
        <dbReference type="ARBA" id="ARBA00001913"/>
    </source>
</evidence>
<dbReference type="PANTHER" id="PTHR40088">
    <property type="entry name" value="PECTATE LYASE (EUROFUNG)"/>
    <property type="match status" value="1"/>
</dbReference>
<evidence type="ECO:0000259" key="9">
    <source>
        <dbReference type="Pfam" id="PF07523"/>
    </source>
</evidence>
<evidence type="ECO:0000256" key="2">
    <source>
        <dbReference type="ARBA" id="ARBA00004613"/>
    </source>
</evidence>
<feature type="domain" description="Ig-like" evidence="9">
    <location>
        <begin position="241"/>
        <end position="304"/>
    </location>
</feature>
<evidence type="ECO:0000259" key="11">
    <source>
        <dbReference type="Pfam" id="PF25850"/>
    </source>
</evidence>
<comment type="caution">
    <text evidence="12">The sequence shown here is derived from an EMBL/GenBank/DDBJ whole genome shotgun (WGS) entry which is preliminary data.</text>
</comment>
<evidence type="ECO:0008006" key="14">
    <source>
        <dbReference type="Google" id="ProtNLM"/>
    </source>
</evidence>
<accession>A0ABS2N4F0</accession>
<evidence type="ECO:0000256" key="3">
    <source>
        <dbReference type="ARBA" id="ARBA00022525"/>
    </source>
</evidence>
<feature type="domain" description="Ig-like" evidence="9">
    <location>
        <begin position="411"/>
        <end position="476"/>
    </location>
</feature>
<keyword evidence="7" id="KW-0456">Lyase</keyword>
<comment type="similarity">
    <text evidence="8">Belongs to the polysaccharide lyase 9 family.</text>
</comment>
<comment type="cofactor">
    <cofactor evidence="1">
        <name>Ca(2+)</name>
        <dbReference type="ChEBI" id="CHEBI:29108"/>
    </cofactor>
</comment>
<dbReference type="InterPro" id="IPR058863">
    <property type="entry name" value="PelX-like_Ig"/>
</dbReference>
<dbReference type="InterPro" id="IPR011050">
    <property type="entry name" value="Pectin_lyase_fold/virulence"/>
</dbReference>
<dbReference type="SUPFAM" id="SSF51126">
    <property type="entry name" value="Pectin lyase-like"/>
    <property type="match status" value="1"/>
</dbReference>
<gene>
    <name evidence="12" type="ORF">JOC48_003574</name>
</gene>
<reference evidence="12 13" key="1">
    <citation type="submission" date="2021-01" db="EMBL/GenBank/DDBJ databases">
        <title>Genomic Encyclopedia of Type Strains, Phase IV (KMG-IV): sequencing the most valuable type-strain genomes for metagenomic binning, comparative biology and taxonomic classification.</title>
        <authorList>
            <person name="Goeker M."/>
        </authorList>
    </citation>
    <scope>NUCLEOTIDE SEQUENCE [LARGE SCALE GENOMIC DNA]</scope>
    <source>
        <strain evidence="12 13">DSM 23711</strain>
    </source>
</reference>
<evidence type="ECO:0000256" key="8">
    <source>
        <dbReference type="ARBA" id="ARBA00038263"/>
    </source>
</evidence>
<dbReference type="Pfam" id="PF07523">
    <property type="entry name" value="Big_3"/>
    <property type="match status" value="4"/>
</dbReference>
<dbReference type="Pfam" id="PF25849">
    <property type="entry name" value="PelX_N"/>
    <property type="match status" value="1"/>
</dbReference>
<keyword evidence="13" id="KW-1185">Reference proteome</keyword>
<comment type="subcellular location">
    <subcellularLocation>
        <location evidence="2">Secreted</location>
    </subcellularLocation>
</comment>
<evidence type="ECO:0000313" key="13">
    <source>
        <dbReference type="Proteomes" id="UP001296943"/>
    </source>
</evidence>
<dbReference type="EMBL" id="JAFBDR010000025">
    <property type="protein sequence ID" value="MBM7573026.1"/>
    <property type="molecule type" value="Genomic_DNA"/>
</dbReference>
<protein>
    <recommendedName>
        <fullName evidence="14">Exopolygalacturonate lyase</fullName>
    </recommendedName>
</protein>
<name>A0ABS2N4F0_9BACI</name>
<dbReference type="Gene3D" id="2.160.20.10">
    <property type="entry name" value="Single-stranded right-handed beta-helix, Pectin lyase-like"/>
    <property type="match status" value="1"/>
</dbReference>
<feature type="domain" description="Ig-like" evidence="9">
    <location>
        <begin position="488"/>
        <end position="559"/>
    </location>
</feature>
<dbReference type="InterPro" id="IPR022038">
    <property type="entry name" value="Ig-like_bact"/>
</dbReference>
<dbReference type="PANTHER" id="PTHR40088:SF1">
    <property type="entry name" value="PECTATE LYASE PEL9"/>
    <property type="match status" value="1"/>
</dbReference>
<evidence type="ECO:0000256" key="5">
    <source>
        <dbReference type="ARBA" id="ARBA00022729"/>
    </source>
</evidence>
<dbReference type="InterPro" id="IPR058953">
    <property type="entry name" value="PelX-like_N"/>
</dbReference>
<evidence type="ECO:0000256" key="6">
    <source>
        <dbReference type="ARBA" id="ARBA00022837"/>
    </source>
</evidence>
<dbReference type="Gene3D" id="2.60.40.3630">
    <property type="match status" value="4"/>
</dbReference>
<feature type="domain" description="Pectate disaccharide-lyase-like central Ig-like" evidence="11">
    <location>
        <begin position="802"/>
        <end position="885"/>
    </location>
</feature>
<sequence length="1389" mass="151315">MKRRWSKNIAIFAIFFMFFSNMNLMVFAETFEDPLGDDWSFEAFGSNTSDGKNTAPTDNGDGSLTILAEGGKIASSEIGVSLQSLTLNADDNFEIQTTASADSYSPDSQRAFGIMLLDETGEDSDGKNRHNYVAVGALDGDMRGFYSKDGYDGGGLSKLDVFSDNVPPATGESYDLSIKKSGDTFVVTSNGESETFKLEDALSGNIHVGLFVARNGEITFSDTEVNVSDVATSSLDVDASDMKTEYLVGEELDLSGLKVTAVNEDNTETVVPVEDLIVTGFDSSSSGTNTITIHYNGAETTIDLDIIELALTSMEVKYYPAKTDYYLQDSFDPQGLVVTGSYNDGYYVEDLTSDDYIFEINGEEIDSDYTFESSGEKTVTVTSLESSSVTTSFTIHVSDAELDAVEVTQLPEKTQYYLGDELELNGIVVVAEYSDGNSVRLTRDEFDVSELDTSIEGDKEVTVTHKGVKATFTVNVKEKELDEIRVTEYPQTTYTVGDVFHSDGLEVSKVYDNGDQEILDTSDYDVDTSAFDHSTAGQYTIVINPADDSIEPTSFDVTVREETTVEWNKIQFGQSTGSDTNYIQTLDNGGIRIVAEGNSSGKITGDHDGITFYYTVIDAVEDNFTLSADIKVNEYAKDPHDGQESFGIMARDAIGENDNDGVFASNIAAVGGYSGGTQAENGTQLFIRTGVESSDGAGSQGVQKQMLLAEKPTTDNTYPAQDYRLTLAKTNSGFTGQLNDGEEAIFFEPEILNVQDDKIYVGFYTARLADIEVYNMDFNVTAAATDAPRVFPPAEPVEPKLEIVSRDKASEADYDLLLKSNVDGTVAVKAGQEVIESNLAVTQGELVEVHATLEENADTNFSVTFLPSDTQYLTSYDKIVKNFTVSMKTFRDGADIYVTPDGTSAGDGTSNNPLDLDTAVEYVQPDQRIVLADGDYVRDSKLEISKYNDGTADARKYMVAADGARPVIDFDKRSEGVVLSGNYWHVKGIDFARSAANTKGFVVGGNHNIVEDSRFYENGDTGLQISRTDNSPNLEDWPSHNLILNSESFDNADPSNNNADGFAAKLTSGEGNIFRGCIAHHNIDDGWDLYTKVGTGAIGAVVIEDSIAYENGTLTDGTVGDGDKNGFKLGGEGVHVPHIIRDSIAFNNGATGFTSNSNPGVIAENIISFNNARNLDFSTYDGIEEDFQLSGVVSYQNAITTADTYPDYAVSDDNYFFNGEVSINASGDMLTDENFVSLEPELPYDRHEDVDGLKANIIWGDFLSYIPTVMAEVEFRPVVLNKNEKKSEKAKENSNAVLTAYLEFDDESLLEDIDFESLLLNGEITPSDKKKQKKSPIVDFDDDGVNEYKVVFPRQQLLNILEEGEQALVVTGKLTTGQKFKATTSITVK</sequence>
<dbReference type="Pfam" id="PF25850">
    <property type="entry name" value="PelX_Ig"/>
    <property type="match status" value="1"/>
</dbReference>
<feature type="domain" description="Ig-like" evidence="9">
    <location>
        <begin position="319"/>
        <end position="397"/>
    </location>
</feature>
<dbReference type="InterPro" id="IPR052052">
    <property type="entry name" value="Polysaccharide_Lyase_9"/>
</dbReference>
<dbReference type="RefSeq" id="WP_204501694.1">
    <property type="nucleotide sequence ID" value="NZ_JAFBDR010000025.1"/>
</dbReference>
<evidence type="ECO:0000256" key="7">
    <source>
        <dbReference type="ARBA" id="ARBA00023239"/>
    </source>
</evidence>
<proteinExistence type="inferred from homology"/>
<keyword evidence="5" id="KW-0732">Signal</keyword>
<evidence type="ECO:0000256" key="4">
    <source>
        <dbReference type="ARBA" id="ARBA00022723"/>
    </source>
</evidence>
<organism evidence="12 13">
    <name type="scientific">Aquibacillus albus</name>
    <dbReference type="NCBI Taxonomy" id="1168171"/>
    <lineage>
        <taxon>Bacteria</taxon>
        <taxon>Bacillati</taxon>
        <taxon>Bacillota</taxon>
        <taxon>Bacilli</taxon>
        <taxon>Bacillales</taxon>
        <taxon>Bacillaceae</taxon>
        <taxon>Aquibacillus</taxon>
    </lineage>
</organism>
<keyword evidence="4" id="KW-0479">Metal-binding</keyword>
<evidence type="ECO:0000313" key="12">
    <source>
        <dbReference type="EMBL" id="MBM7573026.1"/>
    </source>
</evidence>